<accession>A0A6A7G987</accession>
<dbReference type="GO" id="GO:0005737">
    <property type="term" value="C:cytoplasm"/>
    <property type="evidence" value="ECO:0007669"/>
    <property type="project" value="TreeGrafter"/>
</dbReference>
<evidence type="ECO:0000256" key="5">
    <source>
        <dbReference type="ARBA" id="ARBA00022786"/>
    </source>
</evidence>
<evidence type="ECO:0000256" key="9">
    <source>
        <dbReference type="ARBA" id="ARBA00046227"/>
    </source>
</evidence>
<dbReference type="AlphaFoldDB" id="A0A6A7G987"/>
<evidence type="ECO:0000256" key="1">
    <source>
        <dbReference type="ARBA" id="ARBA00000707"/>
    </source>
</evidence>
<feature type="site" description="Transition state stabilizer" evidence="14">
    <location>
        <position position="75"/>
    </location>
</feature>
<keyword evidence="5 11" id="KW-0833">Ubl conjugation pathway</keyword>
<dbReference type="Pfam" id="PF01088">
    <property type="entry name" value="Peptidase_C12"/>
    <property type="match status" value="1"/>
</dbReference>
<feature type="site" description="Important for enzyme activity" evidence="13 14">
    <location>
        <position position="171"/>
    </location>
</feature>
<evidence type="ECO:0000256" key="13">
    <source>
        <dbReference type="PIRSR" id="PIRSR038120-2"/>
    </source>
</evidence>
<evidence type="ECO:0000313" key="17">
    <source>
        <dbReference type="EMBL" id="LAC27516.1"/>
    </source>
</evidence>
<dbReference type="EMBL" id="IACT01008404">
    <property type="protein sequence ID" value="LAC27516.1"/>
    <property type="molecule type" value="mRNA"/>
</dbReference>
<dbReference type="InterPro" id="IPR036959">
    <property type="entry name" value="Peptidase_C12_UCH_sf"/>
</dbReference>
<evidence type="ECO:0000256" key="15">
    <source>
        <dbReference type="RuleBase" id="RU361215"/>
    </source>
</evidence>
<dbReference type="Gene3D" id="3.40.532.10">
    <property type="entry name" value="Peptidase C12, ubiquitin carboxyl-terminal hydrolase"/>
    <property type="match status" value="1"/>
</dbReference>
<evidence type="ECO:0000256" key="4">
    <source>
        <dbReference type="ARBA" id="ARBA00022670"/>
    </source>
</evidence>
<proteinExistence type="evidence at transcript level"/>
<evidence type="ECO:0000256" key="11">
    <source>
        <dbReference type="PIRNR" id="PIRNR038120"/>
    </source>
</evidence>
<evidence type="ECO:0000256" key="2">
    <source>
        <dbReference type="ARBA" id="ARBA00004123"/>
    </source>
</evidence>
<dbReference type="GO" id="GO:0005634">
    <property type="term" value="C:nucleus"/>
    <property type="evidence" value="ECO:0007669"/>
    <property type="project" value="UniProtKB-SubCell"/>
</dbReference>
<comment type="similarity">
    <text evidence="3 11 14 15">Belongs to the peptidase C12 family.</text>
</comment>
<comment type="catalytic activity">
    <reaction evidence="1 11 14 15">
        <text>Thiol-dependent hydrolysis of ester, thioester, amide, peptide and isopeptide bonds formed by the C-terminal Gly of ubiquitin (a 76-residue protein attached to proteins as an intracellular targeting signal).</text>
        <dbReference type="EC" id="3.4.19.12"/>
    </reaction>
</comment>
<keyword evidence="6 11" id="KW-0378">Hydrolase</keyword>
<feature type="active site" description="Proton donor" evidence="12 14">
    <location>
        <position position="156"/>
    </location>
</feature>
<name>A0A6A7G987_9CRUS</name>
<dbReference type="FunFam" id="3.40.532.10:FF:000003">
    <property type="entry name" value="Ubiquitin carboxyl-terminal hydrolase"/>
    <property type="match status" value="1"/>
</dbReference>
<evidence type="ECO:0000256" key="12">
    <source>
        <dbReference type="PIRSR" id="PIRSR038120-1"/>
    </source>
</evidence>
<keyword evidence="7 11" id="KW-0788">Thiol protease</keyword>
<dbReference type="PANTHER" id="PTHR10589">
    <property type="entry name" value="UBIQUITIN CARBOXYL-TERMINAL HYDROLASE"/>
    <property type="match status" value="1"/>
</dbReference>
<dbReference type="GO" id="GO:0004843">
    <property type="term" value="F:cysteine-type deubiquitinase activity"/>
    <property type="evidence" value="ECO:0007669"/>
    <property type="project" value="UniProtKB-UniRule"/>
</dbReference>
<evidence type="ECO:0000256" key="7">
    <source>
        <dbReference type="ARBA" id="ARBA00022807"/>
    </source>
</evidence>
<evidence type="ECO:0000256" key="8">
    <source>
        <dbReference type="ARBA" id="ARBA00023242"/>
    </source>
</evidence>
<dbReference type="GO" id="GO:0006511">
    <property type="term" value="P:ubiquitin-dependent protein catabolic process"/>
    <property type="evidence" value="ECO:0007669"/>
    <property type="project" value="UniProtKB-UniRule"/>
</dbReference>
<evidence type="ECO:0000256" key="14">
    <source>
        <dbReference type="PROSITE-ProRule" id="PRU01393"/>
    </source>
</evidence>
<evidence type="ECO:0000256" key="6">
    <source>
        <dbReference type="ARBA" id="ARBA00022801"/>
    </source>
</evidence>
<dbReference type="EC" id="3.4.19.12" evidence="11 15"/>
<evidence type="ECO:0000256" key="10">
    <source>
        <dbReference type="ARBA" id="ARBA00049710"/>
    </source>
</evidence>
<keyword evidence="8" id="KW-0539">Nucleus</keyword>
<dbReference type="Pfam" id="PF18031">
    <property type="entry name" value="UCH_C"/>
    <property type="match status" value="1"/>
</dbReference>
<comment type="subcellular location">
    <subcellularLocation>
        <location evidence="2">Nucleus</location>
    </subcellularLocation>
</comment>
<sequence>MAGWCTIESDPGLFTELIAKFGVKGVQVEECYDLDSFDKIKPVYGLIFLFKWQTEKGSPRPVVEQPIPGLYFATQMISDACATQAILSILLNRPEIDVGPVLRNFRDFTMDFAPDDRGMALTNSIEIRNAHNEFKRPEPFVVESKKNSSDGEDAFHFITYIPHNGFLYELDGLQRGPVLLGECDLTNWLDKVKPHIEERIAKYSQSEIRFNLLGLIANRKEIYLKRIAELQVKQSIQSSPEANGDSMDTSADNSGSIAAEIAELQANITEEDEKFKRWKVENIRRKHNYVPFVFHLMKMLAEKDALNGLVSKAVEKWEMNKKSAVKS</sequence>
<dbReference type="InterPro" id="IPR017390">
    <property type="entry name" value="Ubiquitinyl_hydrolase_UCH37"/>
</dbReference>
<dbReference type="InterPro" id="IPR038765">
    <property type="entry name" value="Papain-like_cys_pep_sf"/>
</dbReference>
<feature type="domain" description="UCH catalytic" evidence="16">
    <location>
        <begin position="3"/>
        <end position="217"/>
    </location>
</feature>
<reference evidence="17" key="1">
    <citation type="submission" date="2017-11" db="EMBL/GenBank/DDBJ databases">
        <title>The sensing device of the deep-sea amphipod.</title>
        <authorList>
            <person name="Kobayashi H."/>
            <person name="Nagahama T."/>
            <person name="Arai W."/>
            <person name="Sasagawa Y."/>
            <person name="Umeda M."/>
            <person name="Hayashi T."/>
            <person name="Nikaido I."/>
            <person name="Watanabe H."/>
            <person name="Oguri K."/>
            <person name="Kitazato H."/>
            <person name="Fujioka K."/>
            <person name="Kido Y."/>
            <person name="Takami H."/>
        </authorList>
    </citation>
    <scope>NUCLEOTIDE SEQUENCE</scope>
    <source>
        <tissue evidence="17">Whole body</tissue>
    </source>
</reference>
<keyword evidence="4 11" id="KW-0645">Protease</keyword>
<protein>
    <recommendedName>
        <fullName evidence="11 15">Ubiquitin carboxyl-terminal hydrolase</fullName>
        <ecNumber evidence="11 15">3.4.19.12</ecNumber>
    </recommendedName>
</protein>
<organism evidence="17">
    <name type="scientific">Hirondellea gigas</name>
    <dbReference type="NCBI Taxonomy" id="1518452"/>
    <lineage>
        <taxon>Eukaryota</taxon>
        <taxon>Metazoa</taxon>
        <taxon>Ecdysozoa</taxon>
        <taxon>Arthropoda</taxon>
        <taxon>Crustacea</taxon>
        <taxon>Multicrustacea</taxon>
        <taxon>Malacostraca</taxon>
        <taxon>Eumalacostraca</taxon>
        <taxon>Peracarida</taxon>
        <taxon>Amphipoda</taxon>
        <taxon>Amphilochidea</taxon>
        <taxon>Lysianassida</taxon>
        <taxon>Lysianassidira</taxon>
        <taxon>Lysianassoidea</taxon>
        <taxon>Lysianassidae</taxon>
        <taxon>Hirondellea</taxon>
    </lineage>
</organism>
<dbReference type="PROSITE" id="PS52049">
    <property type="entry name" value="ULD"/>
    <property type="match status" value="1"/>
</dbReference>
<feature type="active site" description="Nucleophile" evidence="12 14">
    <location>
        <position position="81"/>
    </location>
</feature>
<comment type="subunit">
    <text evidence="10">Catalytic component of the polycomb repressive deubiquitinase (PR-DUB) complex, at least composed of caly/calypso, Asx and sba (MBD5/6 homolog). The PR-DUB complex associates with nucleosomes to mediate deubiquitination of histone H2AK118ub1 substrates; the association requires the positively charged C-terminal tail of caly, probably due to direct binding of DNA. Interacts (via ULD domain) with Asx (via DEUBAD domain); the interaction produces a stable heterodimer with a composite binding site for ubiquitin. Homodimerizes (via coiled-coil hinge-region between the UCH and ULD domains) to mediate assembly of 2 copies of the caly-Asx heterodimer into a bisymmetric tetramer; dimerization enhances PR-DUB association with nucleosomes.</text>
</comment>
<dbReference type="InterPro" id="IPR041507">
    <property type="entry name" value="UCH_C"/>
</dbReference>
<dbReference type="GO" id="GO:0016579">
    <property type="term" value="P:protein deubiquitination"/>
    <property type="evidence" value="ECO:0007669"/>
    <property type="project" value="InterPro"/>
</dbReference>
<dbReference type="PIRSF" id="PIRSF038120">
    <property type="entry name" value="Ubiquitinyl_hydrolase_UCH37"/>
    <property type="match status" value="1"/>
</dbReference>
<dbReference type="SUPFAM" id="SSF54001">
    <property type="entry name" value="Cysteine proteinases"/>
    <property type="match status" value="1"/>
</dbReference>
<dbReference type="PROSITE" id="PS52048">
    <property type="entry name" value="UCH_DOMAIN"/>
    <property type="match status" value="1"/>
</dbReference>
<dbReference type="CDD" id="cd09617">
    <property type="entry name" value="Peptidase_C12_UCH37_BAP1"/>
    <property type="match status" value="1"/>
</dbReference>
<dbReference type="PANTHER" id="PTHR10589:SF16">
    <property type="entry name" value="UBIQUITIN CARBOXYL-TERMINAL HYDROLASE ISOZYME L5"/>
    <property type="match status" value="1"/>
</dbReference>
<evidence type="ECO:0000259" key="16">
    <source>
        <dbReference type="PROSITE" id="PS52048"/>
    </source>
</evidence>
<evidence type="ECO:0000256" key="3">
    <source>
        <dbReference type="ARBA" id="ARBA00009326"/>
    </source>
</evidence>
<dbReference type="Gene3D" id="1.20.58.860">
    <property type="match status" value="1"/>
</dbReference>
<comment type="function">
    <text evidence="9">Catalytic component of the polycomb repressive deubiquitinase (PR-DUB) complex, a complex that specifically mediates deubiquitination of histone H2A monoubiquitinated at 'Lys-119' (H2AK118ub1). Mediates bisymmetric organization of the PR-DUB complex and is involved in association with nucleosomes to mediate deubiquitination. Does not deubiquitinate monoubiquitinated histone H2B. Required to maintain the transcriptionally repressive state of homeotic genes throughout development. The PR-DUB complex has weak or no activity toward 'Lys-48'- and 'Lys-63'-linked polyubiquitin chains. Polycomb group (PcG) protein.</text>
</comment>
<dbReference type="InterPro" id="IPR001578">
    <property type="entry name" value="Peptidase_C12_UCH"/>
</dbReference>
<dbReference type="PRINTS" id="PR00707">
    <property type="entry name" value="UBCTHYDRLASE"/>
</dbReference>